<keyword evidence="4" id="KW-0325">Glycoprotein</keyword>
<dbReference type="PANTHER" id="PTHR11640:SF134">
    <property type="entry name" value="ECHINOID, ISOFORM A-RELATED"/>
    <property type="match status" value="1"/>
</dbReference>
<dbReference type="InterPro" id="IPR003961">
    <property type="entry name" value="FN3_dom"/>
</dbReference>
<dbReference type="InterPro" id="IPR007110">
    <property type="entry name" value="Ig-like_dom"/>
</dbReference>
<dbReference type="CDD" id="cd00063">
    <property type="entry name" value="FN3"/>
    <property type="match status" value="1"/>
</dbReference>
<keyword evidence="6" id="KW-0812">Transmembrane</keyword>
<evidence type="ECO:0000313" key="9">
    <source>
        <dbReference type="EMBL" id="GIY26491.1"/>
    </source>
</evidence>
<dbReference type="SMART" id="SM00060">
    <property type="entry name" value="FN3"/>
    <property type="match status" value="1"/>
</dbReference>
<feature type="domain" description="Ig-like" evidence="7">
    <location>
        <begin position="656"/>
        <end position="746"/>
    </location>
</feature>
<comment type="subcellular location">
    <subcellularLocation>
        <location evidence="1">Membrane</location>
        <topology evidence="1">Single-pass type I membrane protein</topology>
    </subcellularLocation>
</comment>
<dbReference type="EMBL" id="BPLQ01006946">
    <property type="protein sequence ID" value="GIY26491.1"/>
    <property type="molecule type" value="Genomic_DNA"/>
</dbReference>
<dbReference type="GO" id="GO:0009653">
    <property type="term" value="P:anatomical structure morphogenesis"/>
    <property type="evidence" value="ECO:0007669"/>
    <property type="project" value="UniProtKB-ARBA"/>
</dbReference>
<evidence type="ECO:0000256" key="2">
    <source>
        <dbReference type="ARBA" id="ARBA00023136"/>
    </source>
</evidence>
<dbReference type="SUPFAM" id="SSF48726">
    <property type="entry name" value="Immunoglobulin"/>
    <property type="match status" value="6"/>
</dbReference>
<keyword evidence="10" id="KW-1185">Reference proteome</keyword>
<dbReference type="GO" id="GO:0098609">
    <property type="term" value="P:cell-cell adhesion"/>
    <property type="evidence" value="ECO:0007669"/>
    <property type="project" value="TreeGrafter"/>
</dbReference>
<name>A0AAV4S008_9ARAC</name>
<dbReference type="SUPFAM" id="SSF49265">
    <property type="entry name" value="Fibronectin type III"/>
    <property type="match status" value="1"/>
</dbReference>
<reference evidence="9 10" key="1">
    <citation type="submission" date="2021-06" db="EMBL/GenBank/DDBJ databases">
        <title>Caerostris darwini draft genome.</title>
        <authorList>
            <person name="Kono N."/>
            <person name="Arakawa K."/>
        </authorList>
    </citation>
    <scope>NUCLEOTIDE SEQUENCE [LARGE SCALE GENOMIC DNA]</scope>
</reference>
<feature type="transmembrane region" description="Helical" evidence="6">
    <location>
        <begin position="960"/>
        <end position="984"/>
    </location>
</feature>
<dbReference type="GO" id="GO:0030154">
    <property type="term" value="P:cell differentiation"/>
    <property type="evidence" value="ECO:0007669"/>
    <property type="project" value="UniProtKB-ARBA"/>
</dbReference>
<keyword evidence="5" id="KW-0393">Immunoglobulin domain</keyword>
<organism evidence="9 10">
    <name type="scientific">Caerostris darwini</name>
    <dbReference type="NCBI Taxonomy" id="1538125"/>
    <lineage>
        <taxon>Eukaryota</taxon>
        <taxon>Metazoa</taxon>
        <taxon>Ecdysozoa</taxon>
        <taxon>Arthropoda</taxon>
        <taxon>Chelicerata</taxon>
        <taxon>Arachnida</taxon>
        <taxon>Araneae</taxon>
        <taxon>Araneomorphae</taxon>
        <taxon>Entelegynae</taxon>
        <taxon>Araneoidea</taxon>
        <taxon>Araneidae</taxon>
        <taxon>Caerostris</taxon>
    </lineage>
</organism>
<feature type="domain" description="Ig-like" evidence="7">
    <location>
        <begin position="543"/>
        <end position="651"/>
    </location>
</feature>
<dbReference type="GO" id="GO:0005911">
    <property type="term" value="C:cell-cell junction"/>
    <property type="evidence" value="ECO:0007669"/>
    <property type="project" value="TreeGrafter"/>
</dbReference>
<feature type="domain" description="Fibronectin type-III" evidence="8">
    <location>
        <begin position="756"/>
        <end position="848"/>
    </location>
</feature>
<dbReference type="Pfam" id="PF13927">
    <property type="entry name" value="Ig_3"/>
    <property type="match status" value="5"/>
</dbReference>
<dbReference type="SMART" id="SM00409">
    <property type="entry name" value="IG"/>
    <property type="match status" value="7"/>
</dbReference>
<dbReference type="Pfam" id="PF00041">
    <property type="entry name" value="fn3"/>
    <property type="match status" value="1"/>
</dbReference>
<dbReference type="CDD" id="cd00098">
    <property type="entry name" value="IgC1"/>
    <property type="match status" value="1"/>
</dbReference>
<dbReference type="CDD" id="cd00096">
    <property type="entry name" value="Ig"/>
    <property type="match status" value="3"/>
</dbReference>
<feature type="domain" description="Ig-like" evidence="7">
    <location>
        <begin position="361"/>
        <end position="442"/>
    </location>
</feature>
<accession>A0AAV4S008</accession>
<dbReference type="PANTHER" id="PTHR11640">
    <property type="entry name" value="NEPHRIN"/>
    <property type="match status" value="1"/>
</dbReference>
<evidence type="ECO:0000313" key="10">
    <source>
        <dbReference type="Proteomes" id="UP001054837"/>
    </source>
</evidence>
<keyword evidence="6" id="KW-1133">Transmembrane helix</keyword>
<dbReference type="Pfam" id="PF13895">
    <property type="entry name" value="Ig_2"/>
    <property type="match status" value="1"/>
</dbReference>
<evidence type="ECO:0000256" key="1">
    <source>
        <dbReference type="ARBA" id="ARBA00004479"/>
    </source>
</evidence>
<dbReference type="PROSITE" id="PS50835">
    <property type="entry name" value="IG_LIKE"/>
    <property type="match status" value="7"/>
</dbReference>
<sequence>MSRYTSVLKKEPSLIQKKRWPANHDSLSDQTYCPSHYEEVQPFYYYSSPTHPLPSPAAKVFGYGSCLEPEGRDVVEGQSTRLPCRFNQYRPEKIAIYWIRTNTENPDIITMNNASHSDNLYKVDFKPDEGRYDLTILRAEYDRDNCHLQCRFKDLSNGSGGYTVIASFAVTVLIPPGPPQITPPKPVAREGETFALSCMSQGGSPDPVVQWYREDVPLQAQLQKGGSRDRPTTSVLSINPRMEDDNATYRCAVWNRAIPEELKMEGAVVLRVQYAPRIRVGPYNPLRIMVNGDAMLTCMVNANPPIRSVRWLKSGQLLSHTMNHTIPSVKPEDSGTYTCVAENGIGDATQINLELAVLYGPIVNLLPEKEVSLGESLAVKCNVASYPPPHTIEWIKENDAFFRQTGDTLRLESVSSEDSGRYFCRATTTARPSGSSMQRESTSNSSIIINIRHKPGETIIQPSTLEAVTGKPFTLMCSAKPLGYPLPEYRWWKEGQEKIELSRKANYTLLSAHVSHEGQYYCQTQNSLGYGSIASAYLTVYEPVSLTIPLRPQVIRKEIDVNFSITCRARGKPMPQVQWVHNGQTIPADSGFFKIITTNSIEDNNVNSLQSTLVFEGRDRKNGRLTSDDRGKYSCVYDNGFGDVTSTLTLKIEHSPVVKHTYNRVAFDPRETAVLKCIMQSYPEPVFEWFHYGRGLDNYGNHGTNITDIGGDTYVGVLSIKDLTENDYGEYTCRAWNQVGDKKTIIKLVKKGVPERPSNIELVDASSDKITLRWTEGFNGGFSSTEYLITYWPASENVKGRNESCRSQNVCEIIGLQSETEYKFKVLAVNPRGYSPYSEEIIIKTKPNLRDLPRAIDAHFDKESSELAFAVDPLPIPLLAKVQARYADSEEWILQKYIEINSQKETVYLKPGSKSFSDVRVTLCLQSNESWCGDAKIASPFDDAAPRSVETAGVVQVEKMYVIITVAGCVSLVAIVAFICIYMCRKSNKGNKKKQEIKTLNAGPPPVTLPYYSEENLTKHGDVLDSNPKGNIYMTGMPDGPNDHMCPGTNDHGLLYPGDRDLGPCMGPNSHLNMLLKNGDIPDGSYYPFEGEMVNDYYSGNDFKPVNNDMMNMKNREHLHSPYYDVSGLPDPYSMRDDEKMHPNSMCFDESLESGYSTPNSRSRRIIREIIV</sequence>
<proteinExistence type="predicted"/>
<dbReference type="InterPro" id="IPR051275">
    <property type="entry name" value="Cell_adhesion_signaling"/>
</dbReference>
<dbReference type="Proteomes" id="UP001054837">
    <property type="component" value="Unassembled WGS sequence"/>
</dbReference>
<gene>
    <name evidence="9" type="primary">TTN</name>
    <name evidence="9" type="ORF">CDAR_223781</name>
</gene>
<feature type="domain" description="Ig-like" evidence="7">
    <location>
        <begin position="179"/>
        <end position="265"/>
    </location>
</feature>
<evidence type="ECO:0000259" key="8">
    <source>
        <dbReference type="PROSITE" id="PS50853"/>
    </source>
</evidence>
<feature type="domain" description="Ig-like" evidence="7">
    <location>
        <begin position="56"/>
        <end position="169"/>
    </location>
</feature>
<dbReference type="GO" id="GO:0050839">
    <property type="term" value="F:cell adhesion molecule binding"/>
    <property type="evidence" value="ECO:0007669"/>
    <property type="project" value="TreeGrafter"/>
</dbReference>
<dbReference type="GO" id="GO:0005886">
    <property type="term" value="C:plasma membrane"/>
    <property type="evidence" value="ECO:0007669"/>
    <property type="project" value="TreeGrafter"/>
</dbReference>
<feature type="domain" description="Ig-like" evidence="7">
    <location>
        <begin position="276"/>
        <end position="352"/>
    </location>
</feature>
<dbReference type="InterPro" id="IPR003599">
    <property type="entry name" value="Ig_sub"/>
</dbReference>
<comment type="caution">
    <text evidence="9">The sequence shown here is derived from an EMBL/GenBank/DDBJ whole genome shotgun (WGS) entry which is preliminary data.</text>
</comment>
<evidence type="ECO:0000259" key="7">
    <source>
        <dbReference type="PROSITE" id="PS50835"/>
    </source>
</evidence>
<evidence type="ECO:0000256" key="5">
    <source>
        <dbReference type="ARBA" id="ARBA00023319"/>
    </source>
</evidence>
<dbReference type="InterPro" id="IPR036116">
    <property type="entry name" value="FN3_sf"/>
</dbReference>
<dbReference type="InterPro" id="IPR036179">
    <property type="entry name" value="Ig-like_dom_sf"/>
</dbReference>
<dbReference type="InterPro" id="IPR003598">
    <property type="entry name" value="Ig_sub2"/>
</dbReference>
<protein>
    <submittedName>
        <fullName evidence="9">Titin</fullName>
    </submittedName>
</protein>
<evidence type="ECO:0000256" key="3">
    <source>
        <dbReference type="ARBA" id="ARBA00023157"/>
    </source>
</evidence>
<dbReference type="InterPro" id="IPR013783">
    <property type="entry name" value="Ig-like_fold"/>
</dbReference>
<dbReference type="SMART" id="SM00408">
    <property type="entry name" value="IGc2"/>
    <property type="match status" value="6"/>
</dbReference>
<keyword evidence="3" id="KW-1015">Disulfide bond</keyword>
<evidence type="ECO:0000256" key="6">
    <source>
        <dbReference type="SAM" id="Phobius"/>
    </source>
</evidence>
<dbReference type="AlphaFoldDB" id="A0AAV4S008"/>
<keyword evidence="2 6" id="KW-0472">Membrane</keyword>
<feature type="domain" description="Ig-like" evidence="7">
    <location>
        <begin position="455"/>
        <end position="539"/>
    </location>
</feature>
<dbReference type="Gene3D" id="2.60.40.10">
    <property type="entry name" value="Immunoglobulins"/>
    <property type="match status" value="8"/>
</dbReference>
<dbReference type="PROSITE" id="PS50853">
    <property type="entry name" value="FN3"/>
    <property type="match status" value="1"/>
</dbReference>
<evidence type="ECO:0000256" key="4">
    <source>
        <dbReference type="ARBA" id="ARBA00023180"/>
    </source>
</evidence>